<keyword evidence="5" id="KW-0472">Membrane</keyword>
<dbReference type="GO" id="GO:0031902">
    <property type="term" value="C:late endosome membrane"/>
    <property type="evidence" value="ECO:0007669"/>
    <property type="project" value="UniProtKB-SubCell"/>
</dbReference>
<accession>A0A6P4J740</accession>
<dbReference type="Gene3D" id="3.30.40.10">
    <property type="entry name" value="Zinc/RING finger domain, C3HC4 (zinc finger)"/>
    <property type="match status" value="1"/>
</dbReference>
<keyword evidence="4" id="KW-0862">Zinc</keyword>
<dbReference type="PROSITE" id="PS50089">
    <property type="entry name" value="ZF_RING_2"/>
    <property type="match status" value="1"/>
</dbReference>
<dbReference type="GO" id="GO:0006904">
    <property type="term" value="P:vesicle docking involved in exocytosis"/>
    <property type="evidence" value="ECO:0007669"/>
    <property type="project" value="TreeGrafter"/>
</dbReference>
<evidence type="ECO:0000256" key="2">
    <source>
        <dbReference type="ARBA" id="ARBA00022723"/>
    </source>
</evidence>
<dbReference type="GO" id="GO:0030674">
    <property type="term" value="F:protein-macromolecule adaptor activity"/>
    <property type="evidence" value="ECO:0007669"/>
    <property type="project" value="TreeGrafter"/>
</dbReference>
<evidence type="ECO:0000256" key="4">
    <source>
        <dbReference type="ARBA" id="ARBA00022833"/>
    </source>
</evidence>
<name>A0A6P4J740_DROKI</name>
<keyword evidence="9" id="KW-1185">Reference proteome</keyword>
<dbReference type="GO" id="GO:0007032">
    <property type="term" value="P:endosome organization"/>
    <property type="evidence" value="ECO:0007669"/>
    <property type="project" value="TreeGrafter"/>
</dbReference>
<proteinExistence type="predicted"/>
<dbReference type="InterPro" id="IPR001841">
    <property type="entry name" value="Znf_RING"/>
</dbReference>
<evidence type="ECO:0000256" key="1">
    <source>
        <dbReference type="ARBA" id="ARBA00004492"/>
    </source>
</evidence>
<protein>
    <submittedName>
        <fullName evidence="10">Vacuolar protein sorting-associated protein 11 homolog</fullName>
    </submittedName>
</protein>
<dbReference type="SUPFAM" id="SSF57850">
    <property type="entry name" value="RING/U-box"/>
    <property type="match status" value="1"/>
</dbReference>
<dbReference type="GO" id="GO:0008270">
    <property type="term" value="F:zinc ion binding"/>
    <property type="evidence" value="ECO:0007669"/>
    <property type="project" value="UniProtKB-KW"/>
</dbReference>
<dbReference type="GO" id="GO:0007033">
    <property type="term" value="P:vacuole organization"/>
    <property type="evidence" value="ECO:0007669"/>
    <property type="project" value="TreeGrafter"/>
</dbReference>
<dbReference type="GO" id="GO:0048284">
    <property type="term" value="P:organelle fusion"/>
    <property type="evidence" value="ECO:0007669"/>
    <property type="project" value="TreeGrafter"/>
</dbReference>
<evidence type="ECO:0000256" key="3">
    <source>
        <dbReference type="ARBA" id="ARBA00022771"/>
    </source>
</evidence>
<evidence type="ECO:0000259" key="8">
    <source>
        <dbReference type="PROSITE" id="PS50089"/>
    </source>
</evidence>
<dbReference type="InterPro" id="IPR013083">
    <property type="entry name" value="Znf_RING/FYVE/PHD"/>
</dbReference>
<dbReference type="PANTHER" id="PTHR23323">
    <property type="entry name" value="VACUOLAR PROTEIN SORTING-ASSOCIATED PROTEIN"/>
    <property type="match status" value="1"/>
</dbReference>
<dbReference type="PANTHER" id="PTHR23323:SF24">
    <property type="entry name" value="VACUOLAR PROTEIN SORTING-ASSOCIATED PROTEIN 11 HOMOLOG"/>
    <property type="match status" value="1"/>
</dbReference>
<reference evidence="10" key="1">
    <citation type="submission" date="2025-08" db="UniProtKB">
        <authorList>
            <consortium name="RefSeq"/>
        </authorList>
    </citation>
    <scope>IDENTIFICATION</scope>
    <source>
        <strain evidence="10">14028-0561.14</strain>
        <tissue evidence="10">Whole fly</tissue>
    </source>
</reference>
<evidence type="ECO:0000256" key="7">
    <source>
        <dbReference type="SAM" id="Coils"/>
    </source>
</evidence>
<evidence type="ECO:0000256" key="6">
    <source>
        <dbReference type="PROSITE-ProRule" id="PRU00175"/>
    </source>
</evidence>
<keyword evidence="7" id="KW-0175">Coiled coil</keyword>
<evidence type="ECO:0000313" key="10">
    <source>
        <dbReference type="RefSeq" id="XP_017037352.3"/>
    </source>
</evidence>
<gene>
    <name evidence="10" type="primary">Vps11</name>
</gene>
<dbReference type="Pfam" id="PF23341">
    <property type="entry name" value="PEP5_VPS11_N"/>
    <property type="match status" value="1"/>
</dbReference>
<comment type="subcellular location">
    <subcellularLocation>
        <location evidence="1">Late endosome membrane</location>
        <topology evidence="1">Peripheral membrane protein</topology>
        <orientation evidence="1">Cytoplasmic side</orientation>
    </subcellularLocation>
</comment>
<dbReference type="GeneID" id="108085302"/>
<evidence type="ECO:0000256" key="5">
    <source>
        <dbReference type="ARBA" id="ARBA00023136"/>
    </source>
</evidence>
<dbReference type="InterPro" id="IPR057307">
    <property type="entry name" value="PEP5_VPS11_N"/>
</dbReference>
<organism evidence="9 10">
    <name type="scientific">Drosophila kikkawai</name>
    <name type="common">Fruit fly</name>
    <dbReference type="NCBI Taxonomy" id="30033"/>
    <lineage>
        <taxon>Eukaryota</taxon>
        <taxon>Metazoa</taxon>
        <taxon>Ecdysozoa</taxon>
        <taxon>Arthropoda</taxon>
        <taxon>Hexapoda</taxon>
        <taxon>Insecta</taxon>
        <taxon>Pterygota</taxon>
        <taxon>Neoptera</taxon>
        <taxon>Endopterygota</taxon>
        <taxon>Diptera</taxon>
        <taxon>Brachycera</taxon>
        <taxon>Muscomorpha</taxon>
        <taxon>Ephydroidea</taxon>
        <taxon>Drosophilidae</taxon>
        <taxon>Drosophila</taxon>
        <taxon>Sophophora</taxon>
    </lineage>
</organism>
<feature type="coiled-coil region" evidence="7">
    <location>
        <begin position="445"/>
        <end position="472"/>
    </location>
</feature>
<dbReference type="RefSeq" id="XP_017037352.3">
    <property type="nucleotide sequence ID" value="XM_017181863.3"/>
</dbReference>
<dbReference type="Proteomes" id="UP001652661">
    <property type="component" value="Chromosome 3R"/>
</dbReference>
<keyword evidence="3 6" id="KW-0863">Zinc-finger</keyword>
<dbReference type="GO" id="GO:0030897">
    <property type="term" value="C:HOPS complex"/>
    <property type="evidence" value="ECO:0007669"/>
    <property type="project" value="TreeGrafter"/>
</dbReference>
<keyword evidence="2" id="KW-0479">Metal-binding</keyword>
<feature type="domain" description="RING-type" evidence="8">
    <location>
        <begin position="728"/>
        <end position="770"/>
    </location>
</feature>
<dbReference type="OrthoDB" id="26184at2759"/>
<sequence length="843" mass="96785">MDKSVLEWKKANIYNTIPFTKCPNTADITCHCVNVNNAIAEQKKIRIVLCDQHGNIHVYFSDWESFSFKSQHGSDTIKLCALTSNSLLVTATQDAHYRLHIDLYDIQRLTKKQEAPIIASASYPLISTAACMTVEVIDEKILALGIGFANGDILLHYGKISRDFSGNLCRHTISSDSIIGIHFDQLSDISTQNMFITCSHGVYCFLLKDKGFIDKIFVLDNEKSHHNHCCTMRKPTCGDSHGSMLVVGREDAMYCYTRDGRGPCFAIEGTKKSLNWEGHNLIIVVKPMKSLLKLSQATLIIVDTDNKLIVFYSQIKDVFCTISEKNLFFIISCDKDYALILKQYNMSKTVGLLIYQKMYEIALRFLDREGFTSSAEASSVRFQYGNYLLHRGEISRAVQEYTKTIGFIKPYAVISKLLSSRYNDYLKDYLLELKKKKMSSHNLKLIECCSKRNQLKQKIEELKDAEAKSRLMKVILAVGLPKIYFHQTLENQCDFIEINLLNRILEYADKQQIVDFYRLFKNDGLEIFDPKSKNMLCFLYILSEHKDYCVHLLAKNVNSYSTCEDNVYYYLLILYLELWSANKINKSSVLDFLQKNSLRLEKVLVICTLFKFPCEVGEIQYKKPNENTVTNNAVNKCISKLVEKNPEVGFELNASKKTFLIMLKKSCTNKAIQALELKPLFKEGIFRDIVDSKKEINIIKDLKNTLKKSNCILSLYTNNPIEFRNDTCDICRQTLNMQSIYFLCQHTFHKECLNYNKTTCKDELKCAICNVKFTSLEEKDQQKLNSDSLSVISLISKELAGGIIKVETETTVLKSFKHKMGKNNRGEWQGKCTKNPFDSNYNL</sequence>
<evidence type="ECO:0000313" key="9">
    <source>
        <dbReference type="Proteomes" id="UP001652661"/>
    </source>
</evidence>